<dbReference type="InterPro" id="IPR006509">
    <property type="entry name" value="RBM39_SF"/>
</dbReference>
<dbReference type="CDD" id="cd12283">
    <property type="entry name" value="RRM1_RBM39_like"/>
    <property type="match status" value="1"/>
</dbReference>
<reference evidence="7" key="1">
    <citation type="submission" date="2023-01" db="EMBL/GenBank/DDBJ databases">
        <title>Genome assembly of the deep-sea coral Lophelia pertusa.</title>
        <authorList>
            <person name="Herrera S."/>
            <person name="Cordes E."/>
        </authorList>
    </citation>
    <scope>NUCLEOTIDE SEQUENCE</scope>
    <source>
        <strain evidence="7">USNM1676648</strain>
        <tissue evidence="7">Polyp</tissue>
    </source>
</reference>
<dbReference type="GO" id="GO:0006397">
    <property type="term" value="P:mRNA processing"/>
    <property type="evidence" value="ECO:0007669"/>
    <property type="project" value="InterPro"/>
</dbReference>
<dbReference type="SUPFAM" id="SSF54928">
    <property type="entry name" value="RNA-binding domain, RBD"/>
    <property type="match status" value="2"/>
</dbReference>
<feature type="region of interest" description="Disordered" evidence="5">
    <location>
        <begin position="1"/>
        <end position="45"/>
    </location>
</feature>
<dbReference type="AlphaFoldDB" id="A0A9W9YP39"/>
<organism evidence="7 8">
    <name type="scientific">Desmophyllum pertusum</name>
    <dbReference type="NCBI Taxonomy" id="174260"/>
    <lineage>
        <taxon>Eukaryota</taxon>
        <taxon>Metazoa</taxon>
        <taxon>Cnidaria</taxon>
        <taxon>Anthozoa</taxon>
        <taxon>Hexacorallia</taxon>
        <taxon>Scleractinia</taxon>
        <taxon>Caryophylliina</taxon>
        <taxon>Caryophylliidae</taxon>
        <taxon>Desmophyllum</taxon>
    </lineage>
</organism>
<gene>
    <name evidence="7" type="primary">RBM39</name>
    <name evidence="7" type="ORF">OS493_015628</name>
</gene>
<dbReference type="InterPro" id="IPR029123">
    <property type="entry name" value="RBM39_linker"/>
</dbReference>
<sequence>MADDFDVEAMLEAPYRKETPPAQANGNKSESKRQGSDGEEKRKRNKEDVEVYFVHFCNQEYTNKLRKLSSTEVIEIAVAVEAPTGIVDVVAKAVKEIGDSRAIQEAVTTGGVDVAAVVAVKAVQEVQTTEDVEGLNDQRPRHDRRRNASRSPSPQNRGRKEELEGSDGGDGPVEQRLERRELKPAEDITPEERDARTAFCMQLARNIRPRDLEEFFSKVGQVADVRIISDRNSRRSKGIAYVEFTDRSAVPLAINLSGHKLLGAPIMVMPTQAEKNRAAAEAEKLKAPPGPTRLYVGSLHFNITEQMIKAIFEPFGVVESVQMIYDSETGRSKGYGFLQFKDADAARQAMDQMNGFELAGRPMKVGPVTERGDSSSYSFLDDEEYEKGGVELNSTARAALMAKLSQGHSAGLSVPGVPAPVVGVQQAMATPVSIPLPTACIMLLNMFDPTKEKDADWDADIRDDVLEECTKYGHVFHIHVDKASNQGAVYVKCSNADVAASASKALHGRWFAGKQIIARAIPLANYHGMFPQAVSMTKPLQPSTY</sequence>
<feature type="compositionally biased region" description="Basic and acidic residues" evidence="5">
    <location>
        <begin position="173"/>
        <end position="194"/>
    </location>
</feature>
<dbReference type="CDD" id="cd12285">
    <property type="entry name" value="RRM3_RBM39_like"/>
    <property type="match status" value="1"/>
</dbReference>
<dbReference type="Pfam" id="PF00076">
    <property type="entry name" value="RRM_1"/>
    <property type="match status" value="2"/>
</dbReference>
<name>A0A9W9YP39_9CNID</name>
<dbReference type="InterPro" id="IPR000504">
    <property type="entry name" value="RRM_dom"/>
</dbReference>
<dbReference type="InterPro" id="IPR012677">
    <property type="entry name" value="Nucleotide-bd_a/b_plait_sf"/>
</dbReference>
<comment type="caution">
    <text evidence="7">The sequence shown here is derived from an EMBL/GenBank/DDBJ whole genome shotgun (WGS) entry which is preliminary data.</text>
</comment>
<dbReference type="OrthoDB" id="8123449at2759"/>
<keyword evidence="2" id="KW-0677">Repeat</keyword>
<keyword evidence="8" id="KW-1185">Reference proteome</keyword>
<dbReference type="GO" id="GO:0003723">
    <property type="term" value="F:RNA binding"/>
    <property type="evidence" value="ECO:0007669"/>
    <property type="project" value="UniProtKB-UniRule"/>
</dbReference>
<evidence type="ECO:0000256" key="2">
    <source>
        <dbReference type="ARBA" id="ARBA00022737"/>
    </source>
</evidence>
<dbReference type="FunFam" id="3.30.70.330:FF:000080">
    <property type="entry name" value="RNA-binding protein 39 isoform X1"/>
    <property type="match status" value="1"/>
</dbReference>
<dbReference type="InterPro" id="IPR035979">
    <property type="entry name" value="RBD_domain_sf"/>
</dbReference>
<feature type="domain" description="RRM" evidence="6">
    <location>
        <begin position="292"/>
        <end position="370"/>
    </location>
</feature>
<dbReference type="CDD" id="cd12284">
    <property type="entry name" value="RRM2_RBM23_RBM39"/>
    <property type="match status" value="1"/>
</dbReference>
<protein>
    <submittedName>
        <fullName evidence="7">RNA-binding protein 39</fullName>
    </submittedName>
</protein>
<keyword evidence="3 4" id="KW-0694">RNA-binding</keyword>
<evidence type="ECO:0000256" key="5">
    <source>
        <dbReference type="SAM" id="MobiDB-lite"/>
    </source>
</evidence>
<dbReference type="NCBIfam" id="TIGR01622">
    <property type="entry name" value="SF-CC1"/>
    <property type="match status" value="1"/>
</dbReference>
<dbReference type="Pfam" id="PF15519">
    <property type="entry name" value="RBM39linker"/>
    <property type="match status" value="1"/>
</dbReference>
<dbReference type="PANTHER" id="PTHR48036">
    <property type="entry name" value="SPLICING FACTOR (PAD-1), PUTATIVE (AFU_ORTHOLOGUE AFUA_1G15810)-RELATED"/>
    <property type="match status" value="1"/>
</dbReference>
<evidence type="ECO:0000313" key="7">
    <source>
        <dbReference type="EMBL" id="KAJ7360526.1"/>
    </source>
</evidence>
<evidence type="ECO:0000256" key="1">
    <source>
        <dbReference type="ARBA" id="ARBA00022553"/>
    </source>
</evidence>
<evidence type="ECO:0000256" key="3">
    <source>
        <dbReference type="ARBA" id="ARBA00022884"/>
    </source>
</evidence>
<dbReference type="GO" id="GO:0005634">
    <property type="term" value="C:nucleus"/>
    <property type="evidence" value="ECO:0007669"/>
    <property type="project" value="InterPro"/>
</dbReference>
<feature type="domain" description="RRM" evidence="6">
    <location>
        <begin position="196"/>
        <end position="273"/>
    </location>
</feature>
<proteinExistence type="predicted"/>
<evidence type="ECO:0000313" key="8">
    <source>
        <dbReference type="Proteomes" id="UP001163046"/>
    </source>
</evidence>
<feature type="region of interest" description="Disordered" evidence="5">
    <location>
        <begin position="129"/>
        <end position="194"/>
    </location>
</feature>
<dbReference type="SMART" id="SM00360">
    <property type="entry name" value="RRM"/>
    <property type="match status" value="3"/>
</dbReference>
<dbReference type="PROSITE" id="PS50102">
    <property type="entry name" value="RRM"/>
    <property type="match status" value="2"/>
</dbReference>
<dbReference type="Proteomes" id="UP001163046">
    <property type="component" value="Unassembled WGS sequence"/>
</dbReference>
<keyword evidence="1" id="KW-0597">Phosphoprotein</keyword>
<accession>A0A9W9YP39</accession>
<dbReference type="EMBL" id="MU827309">
    <property type="protein sequence ID" value="KAJ7360526.1"/>
    <property type="molecule type" value="Genomic_DNA"/>
</dbReference>
<evidence type="ECO:0000259" key="6">
    <source>
        <dbReference type="PROSITE" id="PS50102"/>
    </source>
</evidence>
<evidence type="ECO:0000256" key="4">
    <source>
        <dbReference type="PROSITE-ProRule" id="PRU00176"/>
    </source>
</evidence>
<dbReference type="Gene3D" id="3.30.70.330">
    <property type="match status" value="3"/>
</dbReference>
<feature type="compositionally biased region" description="Basic and acidic residues" evidence="5">
    <location>
        <begin position="29"/>
        <end position="45"/>
    </location>
</feature>